<dbReference type="PANTHER" id="PTHR11920">
    <property type="entry name" value="GUANYLYL CYCLASE"/>
    <property type="match status" value="1"/>
</dbReference>
<evidence type="ECO:0000256" key="16">
    <source>
        <dbReference type="ARBA" id="ARBA00064436"/>
    </source>
</evidence>
<evidence type="ECO:0000256" key="19">
    <source>
        <dbReference type="SAM" id="Phobius"/>
    </source>
</evidence>
<sequence>MKLIKTILSLVLFFAAISFSMAQSLIKIGDNEGVTLGPQLEYYVDSTNSLAIEDVQSLSFERSNAKILNLENLSFDAWVRFDLERQTEEEIYLTLDNALLEELVVYIISDGVVTNHFEGSFLKPFKNRLIQSENFQFKLPIASGSRSSIYLKVHSKFPLLLPIEVSTYKVFSQNNQEHNLFWGLYAGTILFAFLYNLFVYFSIREKRYLYYLLYILGSVIFYMGLQGYSFQFLWPNHPILNIRLGFLICITNIIITVFTMNFLRITKKQKVIYYIGVGTIIAYGLISIMNFTPAYPVGLGLAQLLSLITCIYFIVVAVISYFRGIQSAKYYLIGWSIFLVLVVVYILTLNGVISGNFFTTHSIFIGHMSEVLLLSFALADQINILKKENEQNQKKIIAQLEENEKLQLKVNLELEEKVLQRTAEVVKQKNEAEYQRKRSDELLLNILPAETAEELKNTGKAKAKLISEVTVIFADIQDFTHLSESMSPSDLVKEINECFSAFDKIMGKYNVEKIKTIGDSYMAAGGLPVPNQTHARDVVKAGLEIQEYLASYKERKLANGESPFEMRIGIHTGPVVAGIVGIKKFAYDIWGDTVNLASRMESSGEIGRVNISEATYNYVKEDFKCTYRGKIEAKNKGMIDMYFVERL</sequence>
<evidence type="ECO:0000259" key="21">
    <source>
        <dbReference type="PROSITE" id="PS50125"/>
    </source>
</evidence>
<dbReference type="CDD" id="cd07302">
    <property type="entry name" value="CHD"/>
    <property type="match status" value="1"/>
</dbReference>
<feature type="transmembrane region" description="Helical" evidence="19">
    <location>
        <begin position="331"/>
        <end position="353"/>
    </location>
</feature>
<keyword evidence="9" id="KW-0460">Magnesium</keyword>
<evidence type="ECO:0000256" key="15">
    <source>
        <dbReference type="ARBA" id="ARBA00032637"/>
    </source>
</evidence>
<dbReference type="Gene3D" id="3.30.70.1230">
    <property type="entry name" value="Nucleotide cyclase"/>
    <property type="match status" value="1"/>
</dbReference>
<accession>A0A1N6G1T3</accession>
<dbReference type="SMART" id="SM00044">
    <property type="entry name" value="CYCc"/>
    <property type="match status" value="1"/>
</dbReference>
<dbReference type="InterPro" id="IPR018297">
    <property type="entry name" value="A/G_cyclase_CS"/>
</dbReference>
<dbReference type="Pfam" id="PF00211">
    <property type="entry name" value="Guanylate_cyc"/>
    <property type="match status" value="1"/>
</dbReference>
<keyword evidence="13 17" id="KW-0456">Lyase</keyword>
<dbReference type="AlphaFoldDB" id="A0A1N6G1T3"/>
<dbReference type="Pfam" id="PF07695">
    <property type="entry name" value="7TMR-DISM_7TM"/>
    <property type="match status" value="1"/>
</dbReference>
<dbReference type="GO" id="GO:0006171">
    <property type="term" value="P:cAMP biosynthetic process"/>
    <property type="evidence" value="ECO:0007669"/>
    <property type="project" value="UniProtKB-KW"/>
</dbReference>
<evidence type="ECO:0000256" key="12">
    <source>
        <dbReference type="ARBA" id="ARBA00023136"/>
    </source>
</evidence>
<dbReference type="EC" id="4.6.1.1" evidence="3"/>
<feature type="signal peptide" evidence="20">
    <location>
        <begin position="1"/>
        <end position="22"/>
    </location>
</feature>
<dbReference type="FunFam" id="3.30.70.1230:FF:000033">
    <property type="entry name" value="Adenylate cyclase"/>
    <property type="match status" value="1"/>
</dbReference>
<evidence type="ECO:0000256" key="5">
    <source>
        <dbReference type="ARBA" id="ARBA00022692"/>
    </source>
</evidence>
<keyword evidence="12 19" id="KW-0472">Membrane</keyword>
<dbReference type="Gene3D" id="2.60.40.2380">
    <property type="match status" value="1"/>
</dbReference>
<dbReference type="GO" id="GO:0035556">
    <property type="term" value="P:intracellular signal transduction"/>
    <property type="evidence" value="ECO:0007669"/>
    <property type="project" value="InterPro"/>
</dbReference>
<evidence type="ECO:0000256" key="7">
    <source>
        <dbReference type="ARBA" id="ARBA00022741"/>
    </source>
</evidence>
<keyword evidence="8" id="KW-0067">ATP-binding</keyword>
<reference evidence="23" key="1">
    <citation type="submission" date="2016-11" db="EMBL/GenBank/DDBJ databases">
        <authorList>
            <person name="Varghese N."/>
            <person name="Submissions S."/>
        </authorList>
    </citation>
    <scope>NUCLEOTIDE SEQUENCE [LARGE SCALE GENOMIC DNA]</scope>
    <source>
        <strain evidence="23">DSM 15292</strain>
    </source>
</reference>
<dbReference type="InterPro" id="IPR050401">
    <property type="entry name" value="Cyclic_nucleotide_synthase"/>
</dbReference>
<dbReference type="GO" id="GO:0005886">
    <property type="term" value="C:plasma membrane"/>
    <property type="evidence" value="ECO:0007669"/>
    <property type="project" value="UniProtKB-ARBA"/>
</dbReference>
<evidence type="ECO:0000256" key="18">
    <source>
        <dbReference type="SAM" id="Coils"/>
    </source>
</evidence>
<evidence type="ECO:0000256" key="13">
    <source>
        <dbReference type="ARBA" id="ARBA00023239"/>
    </source>
</evidence>
<dbReference type="InterPro" id="IPR011623">
    <property type="entry name" value="7TMR_DISM_rcpt_extracell_dom1"/>
</dbReference>
<feature type="transmembrane region" description="Helical" evidence="19">
    <location>
        <begin position="208"/>
        <end position="228"/>
    </location>
</feature>
<evidence type="ECO:0000256" key="20">
    <source>
        <dbReference type="SAM" id="SignalP"/>
    </source>
</evidence>
<dbReference type="GO" id="GO:0005524">
    <property type="term" value="F:ATP binding"/>
    <property type="evidence" value="ECO:0007669"/>
    <property type="project" value="UniProtKB-KW"/>
</dbReference>
<gene>
    <name evidence="22" type="ORF">SAMN05444394_2900</name>
</gene>
<feature type="transmembrane region" description="Helical" evidence="19">
    <location>
        <begin position="240"/>
        <end position="259"/>
    </location>
</feature>
<evidence type="ECO:0000256" key="11">
    <source>
        <dbReference type="ARBA" id="ARBA00022998"/>
    </source>
</evidence>
<keyword evidence="7" id="KW-0547">Nucleotide-binding</keyword>
<organism evidence="22 23">
    <name type="scientific">Algoriphagus halophilus</name>
    <dbReference type="NCBI Taxonomy" id="226505"/>
    <lineage>
        <taxon>Bacteria</taxon>
        <taxon>Pseudomonadati</taxon>
        <taxon>Bacteroidota</taxon>
        <taxon>Cytophagia</taxon>
        <taxon>Cytophagales</taxon>
        <taxon>Cyclobacteriaceae</taxon>
        <taxon>Algoriphagus</taxon>
    </lineage>
</organism>
<evidence type="ECO:0000256" key="2">
    <source>
        <dbReference type="ARBA" id="ARBA00004370"/>
    </source>
</evidence>
<dbReference type="PROSITE" id="PS00452">
    <property type="entry name" value="GUANYLATE_CYCLASE_1"/>
    <property type="match status" value="1"/>
</dbReference>
<comment type="subunit">
    <text evidence="16">Homodimer. Can also exist as monomer.</text>
</comment>
<evidence type="ECO:0000313" key="23">
    <source>
        <dbReference type="Proteomes" id="UP000185221"/>
    </source>
</evidence>
<keyword evidence="23" id="KW-1185">Reference proteome</keyword>
<evidence type="ECO:0000256" key="4">
    <source>
        <dbReference type="ARBA" id="ARBA00021420"/>
    </source>
</evidence>
<comment type="similarity">
    <text evidence="17">Belongs to the adenylyl cyclase class-4/guanylyl cyclase family.</text>
</comment>
<keyword evidence="11" id="KW-0115">cAMP biosynthesis</keyword>
<keyword evidence="6" id="KW-0479">Metal-binding</keyword>
<name>A0A1N6G1T3_9BACT</name>
<feature type="chain" id="PRO_5012410320" description="Adenylate cyclase" evidence="20">
    <location>
        <begin position="23"/>
        <end position="647"/>
    </location>
</feature>
<comment type="catalytic activity">
    <reaction evidence="1">
        <text>ATP = 3',5'-cyclic AMP + diphosphate</text>
        <dbReference type="Rhea" id="RHEA:15389"/>
        <dbReference type="ChEBI" id="CHEBI:30616"/>
        <dbReference type="ChEBI" id="CHEBI:33019"/>
        <dbReference type="ChEBI" id="CHEBI:58165"/>
        <dbReference type="EC" id="4.6.1.1"/>
    </reaction>
</comment>
<dbReference type="OrthoDB" id="9806704at2"/>
<dbReference type="InterPro" id="IPR011622">
    <property type="entry name" value="7TMR_DISM_rcpt_extracell_dom2"/>
</dbReference>
<dbReference type="InterPro" id="IPR029787">
    <property type="entry name" value="Nucleotide_cyclase"/>
</dbReference>
<keyword evidence="20" id="KW-0732">Signal</keyword>
<keyword evidence="10 19" id="KW-1133">Transmembrane helix</keyword>
<dbReference type="GO" id="GO:0046872">
    <property type="term" value="F:metal ion binding"/>
    <property type="evidence" value="ECO:0007669"/>
    <property type="project" value="UniProtKB-KW"/>
</dbReference>
<evidence type="ECO:0000256" key="3">
    <source>
        <dbReference type="ARBA" id="ARBA00012201"/>
    </source>
</evidence>
<dbReference type="InterPro" id="IPR001054">
    <property type="entry name" value="A/G_cyclase"/>
</dbReference>
<evidence type="ECO:0000256" key="17">
    <source>
        <dbReference type="RuleBase" id="RU000405"/>
    </source>
</evidence>
<evidence type="ECO:0000256" key="9">
    <source>
        <dbReference type="ARBA" id="ARBA00022842"/>
    </source>
</evidence>
<dbReference type="Pfam" id="PF07696">
    <property type="entry name" value="7TMR-DISMED2"/>
    <property type="match status" value="1"/>
</dbReference>
<evidence type="ECO:0000256" key="6">
    <source>
        <dbReference type="ARBA" id="ARBA00022723"/>
    </source>
</evidence>
<feature type="transmembrane region" description="Helical" evidence="19">
    <location>
        <begin position="297"/>
        <end position="319"/>
    </location>
</feature>
<evidence type="ECO:0000256" key="14">
    <source>
        <dbReference type="ARBA" id="ARBA00032597"/>
    </source>
</evidence>
<evidence type="ECO:0000256" key="10">
    <source>
        <dbReference type="ARBA" id="ARBA00022989"/>
    </source>
</evidence>
<dbReference type="PROSITE" id="PS50125">
    <property type="entry name" value="GUANYLATE_CYCLASE_2"/>
    <property type="match status" value="1"/>
</dbReference>
<keyword evidence="18" id="KW-0175">Coiled coil</keyword>
<evidence type="ECO:0000256" key="8">
    <source>
        <dbReference type="ARBA" id="ARBA00022840"/>
    </source>
</evidence>
<evidence type="ECO:0000256" key="1">
    <source>
        <dbReference type="ARBA" id="ARBA00001593"/>
    </source>
</evidence>
<dbReference type="PANTHER" id="PTHR11920:SF335">
    <property type="entry name" value="GUANYLATE CYCLASE"/>
    <property type="match status" value="1"/>
</dbReference>
<feature type="transmembrane region" description="Helical" evidence="19">
    <location>
        <begin position="180"/>
        <end position="201"/>
    </location>
</feature>
<comment type="subcellular location">
    <subcellularLocation>
        <location evidence="2">Membrane</location>
    </subcellularLocation>
</comment>
<feature type="domain" description="Guanylate cyclase" evidence="21">
    <location>
        <begin position="470"/>
        <end position="601"/>
    </location>
</feature>
<dbReference type="SUPFAM" id="SSF55073">
    <property type="entry name" value="Nucleotide cyclase"/>
    <property type="match status" value="1"/>
</dbReference>
<dbReference type="RefSeq" id="WP_074225693.1">
    <property type="nucleotide sequence ID" value="NZ_FSRC01000002.1"/>
</dbReference>
<feature type="transmembrane region" description="Helical" evidence="19">
    <location>
        <begin position="359"/>
        <end position="379"/>
    </location>
</feature>
<protein>
    <recommendedName>
        <fullName evidence="4">Adenylate cyclase</fullName>
        <ecNumber evidence="3">4.6.1.1</ecNumber>
    </recommendedName>
    <alternativeName>
        <fullName evidence="14">ATP pyrophosphate-lyase</fullName>
    </alternativeName>
    <alternativeName>
        <fullName evidence="15">Adenylyl cyclase</fullName>
    </alternativeName>
</protein>
<dbReference type="Proteomes" id="UP000185221">
    <property type="component" value="Unassembled WGS sequence"/>
</dbReference>
<dbReference type="GO" id="GO:0004016">
    <property type="term" value="F:adenylate cyclase activity"/>
    <property type="evidence" value="ECO:0007669"/>
    <property type="project" value="UniProtKB-EC"/>
</dbReference>
<proteinExistence type="inferred from homology"/>
<dbReference type="EMBL" id="FSRC01000002">
    <property type="protein sequence ID" value="SIO01437.1"/>
    <property type="molecule type" value="Genomic_DNA"/>
</dbReference>
<dbReference type="STRING" id="226505.SAMN05444394_2900"/>
<keyword evidence="5 19" id="KW-0812">Transmembrane</keyword>
<feature type="coiled-coil region" evidence="18">
    <location>
        <begin position="382"/>
        <end position="417"/>
    </location>
</feature>
<evidence type="ECO:0000313" key="22">
    <source>
        <dbReference type="EMBL" id="SIO01437.1"/>
    </source>
</evidence>
<feature type="transmembrane region" description="Helical" evidence="19">
    <location>
        <begin position="271"/>
        <end position="291"/>
    </location>
</feature>